<gene>
    <name evidence="1" type="ORF">TCMB3V08_LOCUS3281</name>
</gene>
<protein>
    <submittedName>
        <fullName evidence="1">(California timema) hypothetical protein</fullName>
    </submittedName>
</protein>
<evidence type="ECO:0000313" key="1">
    <source>
        <dbReference type="EMBL" id="CAD7570580.1"/>
    </source>
</evidence>
<name>A0A7R9P5A8_TIMCA</name>
<organism evidence="1">
    <name type="scientific">Timema californicum</name>
    <name type="common">California timema</name>
    <name type="synonym">Walking stick</name>
    <dbReference type="NCBI Taxonomy" id="61474"/>
    <lineage>
        <taxon>Eukaryota</taxon>
        <taxon>Metazoa</taxon>
        <taxon>Ecdysozoa</taxon>
        <taxon>Arthropoda</taxon>
        <taxon>Hexapoda</taxon>
        <taxon>Insecta</taxon>
        <taxon>Pterygota</taxon>
        <taxon>Neoptera</taxon>
        <taxon>Polyneoptera</taxon>
        <taxon>Phasmatodea</taxon>
        <taxon>Timematodea</taxon>
        <taxon>Timematoidea</taxon>
        <taxon>Timematidae</taxon>
        <taxon>Timema</taxon>
    </lineage>
</organism>
<proteinExistence type="predicted"/>
<reference evidence="1" key="1">
    <citation type="submission" date="2020-11" db="EMBL/GenBank/DDBJ databases">
        <authorList>
            <person name="Tran Van P."/>
        </authorList>
    </citation>
    <scope>NUCLEOTIDE SEQUENCE</scope>
</reference>
<dbReference type="AlphaFoldDB" id="A0A7R9P5A8"/>
<accession>A0A7R9P5A8</accession>
<sequence length="156" mass="17769">MLHVSIRPCGVVVTAHGYEPECPKIDSRPVLSINLCRDRGLNPGRQHRSLTPYLWTTRSPRSEPAFAWRESGKPFRKNQPQFTRPIRTSISPSSAVELSMTSALANYATEFVISVLIDKRRSGRRVATRPVRYQDVLINKDERTATSYDKLKEIES</sequence>
<dbReference type="EMBL" id="OE180115">
    <property type="protein sequence ID" value="CAD7570580.1"/>
    <property type="molecule type" value="Genomic_DNA"/>
</dbReference>